<dbReference type="EMBL" id="JAMSLR010000010">
    <property type="protein sequence ID" value="MCM8750038.1"/>
    <property type="molecule type" value="Genomic_DNA"/>
</dbReference>
<dbReference type="Proteomes" id="UP001165306">
    <property type="component" value="Unassembled WGS sequence"/>
</dbReference>
<evidence type="ECO:0000313" key="6">
    <source>
        <dbReference type="Proteomes" id="UP001165306"/>
    </source>
</evidence>
<reference evidence="5" key="1">
    <citation type="submission" date="2022-06" db="EMBL/GenBank/DDBJ databases">
        <title>CFH 74404 Thermomicrobiaceae sp.</title>
        <authorList>
            <person name="Ming H."/>
            <person name="Li W.-J."/>
            <person name="Zhao Z."/>
        </authorList>
    </citation>
    <scope>NUCLEOTIDE SEQUENCE</scope>
    <source>
        <strain evidence="5">CFH 74404</strain>
    </source>
</reference>
<evidence type="ECO:0000256" key="1">
    <source>
        <dbReference type="ARBA" id="ARBA00022448"/>
    </source>
</evidence>
<dbReference type="InterPro" id="IPR027417">
    <property type="entry name" value="P-loop_NTPase"/>
</dbReference>
<dbReference type="PROSITE" id="PS50893">
    <property type="entry name" value="ABC_TRANSPORTER_2"/>
    <property type="match status" value="1"/>
</dbReference>
<feature type="domain" description="ABC transporter" evidence="4">
    <location>
        <begin position="5"/>
        <end position="254"/>
    </location>
</feature>
<evidence type="ECO:0000259" key="4">
    <source>
        <dbReference type="PROSITE" id="PS50893"/>
    </source>
</evidence>
<dbReference type="GO" id="GO:0015833">
    <property type="term" value="P:peptide transport"/>
    <property type="evidence" value="ECO:0007669"/>
    <property type="project" value="InterPro"/>
</dbReference>
<dbReference type="Pfam" id="PF00005">
    <property type="entry name" value="ABC_tran"/>
    <property type="match status" value="1"/>
</dbReference>
<dbReference type="Pfam" id="PF08352">
    <property type="entry name" value="oligo_HPY"/>
    <property type="match status" value="1"/>
</dbReference>
<dbReference type="Gene3D" id="3.40.50.300">
    <property type="entry name" value="P-loop containing nucleotide triphosphate hydrolases"/>
    <property type="match status" value="1"/>
</dbReference>
<keyword evidence="1" id="KW-0813">Transport</keyword>
<dbReference type="SUPFAM" id="SSF52540">
    <property type="entry name" value="P-loop containing nucleoside triphosphate hydrolases"/>
    <property type="match status" value="1"/>
</dbReference>
<dbReference type="RefSeq" id="WP_284057825.1">
    <property type="nucleotide sequence ID" value="NZ_JAMSLR010000010.1"/>
</dbReference>
<evidence type="ECO:0000256" key="2">
    <source>
        <dbReference type="ARBA" id="ARBA00022741"/>
    </source>
</evidence>
<comment type="caution">
    <text evidence="5">The sequence shown here is derived from an EMBL/GenBank/DDBJ whole genome shotgun (WGS) entry which is preliminary data.</text>
</comment>
<dbReference type="InterPro" id="IPR003593">
    <property type="entry name" value="AAA+_ATPase"/>
</dbReference>
<dbReference type="AlphaFoldDB" id="A0AA41WFC4"/>
<keyword evidence="2" id="KW-0547">Nucleotide-binding</keyword>
<evidence type="ECO:0000313" key="5">
    <source>
        <dbReference type="EMBL" id="MCM8750038.1"/>
    </source>
</evidence>
<keyword evidence="6" id="KW-1185">Reference proteome</keyword>
<sequence>MAEVLRVEDLRVYYHTEAGPVKAVNGVSFALKPGERFGLVGESGSGKSTIALALLRLIRPPGRIEGGAIYLDGVNLVTLDEEEMRRLRLARISLVAQGAMNSLNPVKRIGEQIELALRDHGVQMSRIEFDRYVAELLQRVGLRPEVAKMFPHELSGGMKQRVCTAIAISLEPQVIVADEPTSALDVVVQWQVIDTLRRVQEELGAAVILIGHDMGLMAQTVDRIGVMYAGKLVEIAPTRELFREPLHPYTQLLIASLPSLDGKGELRGIPGLPPSLLNPPPGCPFHPRCPFVMERCRVEEPVLREVLPGHWVACHLH</sequence>
<dbReference type="FunFam" id="3.40.50.300:FF:000016">
    <property type="entry name" value="Oligopeptide ABC transporter ATP-binding component"/>
    <property type="match status" value="1"/>
</dbReference>
<dbReference type="PANTHER" id="PTHR43067">
    <property type="entry name" value="OLIGOPEPTIDE/DIPEPTIDE ABC TRANSPORTER, ATPASE SUBUNIT"/>
    <property type="match status" value="1"/>
</dbReference>
<organism evidence="5 6">
    <name type="scientific">Thermalbibacter longus</name>
    <dbReference type="NCBI Taxonomy" id="2951981"/>
    <lineage>
        <taxon>Bacteria</taxon>
        <taxon>Pseudomonadati</taxon>
        <taxon>Thermomicrobiota</taxon>
        <taxon>Thermomicrobia</taxon>
        <taxon>Thermomicrobiales</taxon>
        <taxon>Thermomicrobiaceae</taxon>
        <taxon>Thermalbibacter</taxon>
    </lineage>
</organism>
<gene>
    <name evidence="5" type="ORF">NET02_12855</name>
</gene>
<dbReference type="InterPro" id="IPR003439">
    <property type="entry name" value="ABC_transporter-like_ATP-bd"/>
</dbReference>
<dbReference type="SMART" id="SM00382">
    <property type="entry name" value="AAA"/>
    <property type="match status" value="1"/>
</dbReference>
<dbReference type="NCBIfam" id="TIGR01727">
    <property type="entry name" value="oligo_HPY"/>
    <property type="match status" value="1"/>
</dbReference>
<dbReference type="InterPro" id="IPR013563">
    <property type="entry name" value="Oligopep_ABC_C"/>
</dbReference>
<dbReference type="GO" id="GO:0016887">
    <property type="term" value="F:ATP hydrolysis activity"/>
    <property type="evidence" value="ECO:0007669"/>
    <property type="project" value="InterPro"/>
</dbReference>
<evidence type="ECO:0000256" key="3">
    <source>
        <dbReference type="ARBA" id="ARBA00022840"/>
    </source>
</evidence>
<dbReference type="CDD" id="cd03257">
    <property type="entry name" value="ABC_NikE_OppD_transporters"/>
    <property type="match status" value="1"/>
</dbReference>
<accession>A0AA41WFC4</accession>
<dbReference type="GO" id="GO:0005524">
    <property type="term" value="F:ATP binding"/>
    <property type="evidence" value="ECO:0007669"/>
    <property type="project" value="UniProtKB-KW"/>
</dbReference>
<keyword evidence="3 5" id="KW-0067">ATP-binding</keyword>
<dbReference type="PANTHER" id="PTHR43067:SF3">
    <property type="entry name" value="MALTOSE ABC TRANSPORTER, ATP-BINDING PROTEIN"/>
    <property type="match status" value="1"/>
</dbReference>
<name>A0AA41WFC4_9BACT</name>
<proteinExistence type="predicted"/>
<protein>
    <submittedName>
        <fullName evidence="5">ABC transporter ATP-binding protein</fullName>
    </submittedName>
</protein>